<dbReference type="AlphaFoldDB" id="A0A1H3FIK4"/>
<evidence type="ECO:0000313" key="1">
    <source>
        <dbReference type="EMBL" id="SDX90675.1"/>
    </source>
</evidence>
<gene>
    <name evidence="1" type="ORF">SAMN05444336_112130</name>
</gene>
<evidence type="ECO:0000313" key="2">
    <source>
        <dbReference type="Proteomes" id="UP000199118"/>
    </source>
</evidence>
<dbReference type="Proteomes" id="UP000199118">
    <property type="component" value="Unassembled WGS sequence"/>
</dbReference>
<keyword evidence="2" id="KW-1185">Reference proteome</keyword>
<proteinExistence type="predicted"/>
<reference evidence="1 2" key="1">
    <citation type="submission" date="2016-10" db="EMBL/GenBank/DDBJ databases">
        <authorList>
            <person name="de Groot N.N."/>
        </authorList>
    </citation>
    <scope>NUCLEOTIDE SEQUENCE [LARGE SCALE GENOMIC DNA]</scope>
    <source>
        <strain evidence="1 2">DSM 17890</strain>
    </source>
</reference>
<protein>
    <submittedName>
        <fullName evidence="1">Uncharacterized protein</fullName>
    </submittedName>
</protein>
<dbReference type="EMBL" id="FNMZ01000012">
    <property type="protein sequence ID" value="SDX90675.1"/>
    <property type="molecule type" value="Genomic_DNA"/>
</dbReference>
<dbReference type="RefSeq" id="WP_092685324.1">
    <property type="nucleotide sequence ID" value="NZ_FNMZ01000012.1"/>
</dbReference>
<organism evidence="1 2">
    <name type="scientific">Albimonas donghaensis</name>
    <dbReference type="NCBI Taxonomy" id="356660"/>
    <lineage>
        <taxon>Bacteria</taxon>
        <taxon>Pseudomonadati</taxon>
        <taxon>Pseudomonadota</taxon>
        <taxon>Alphaproteobacteria</taxon>
        <taxon>Rhodobacterales</taxon>
        <taxon>Paracoccaceae</taxon>
        <taxon>Albimonas</taxon>
    </lineage>
</organism>
<accession>A0A1H3FIK4</accession>
<sequence>MTLTVPALSGALAYDAAETLIGTFAPTGGIGPYEVVAIGAEALAWAAAAEAADVTISGAWPTAAEISGAWPATAVIAGAWPDPMEIR</sequence>
<dbReference type="STRING" id="356660.SAMN05444336_112130"/>
<name>A0A1H3FIK4_9RHOB</name>